<sequence>MLVSGHEKIPLARVDEKDSFPVRDCGGLPTTLINSNMVLQDLQGEVERRFQPKKAASEKLSAVYDNLQLLSRSARVRDCGSYLEFHVTDTEKKLHLSNFCKDRLCPMCNWRRSLKIFSQVSLVMNELELQGYEFLFLTLTVRNCSGADLPATCQMLFDGWRSLYNKKEIFKKSVLGSFRSLEVTRNKKTGEFHPHLHVILAVRPVYFKHGYLTQAQWANLWRSCCSLDYTPVIDIRRIKKASKGLSGAVAEVAKYAVKSSDFLNGSLEDCSSYVSAFLSALSGRRLCSFTGVFSDVRKKLALDDVEHGDLVHVDGDNLRSDVAFMIVRYAWKSGLYVRI</sequence>
<protein>
    <recommendedName>
        <fullName evidence="3">Replication protein</fullName>
    </recommendedName>
</protein>
<name>A0A0H5PZ11_9ZZZZ</name>
<keyword evidence="2" id="KW-0614">Plasmid</keyword>
<dbReference type="GO" id="GO:0003677">
    <property type="term" value="F:DNA binding"/>
    <property type="evidence" value="ECO:0007669"/>
    <property type="project" value="InterPro"/>
</dbReference>
<keyword evidence="1" id="KW-0235">DNA replication</keyword>
<geneLocation type="plasmid" evidence="2">
    <name>pRGRH0421</name>
</geneLocation>
<dbReference type="EMBL" id="LN853067">
    <property type="protein sequence ID" value="CRY94976.1"/>
    <property type="molecule type" value="Genomic_DNA"/>
</dbReference>
<dbReference type="Pfam" id="PF01446">
    <property type="entry name" value="Rep_1"/>
    <property type="match status" value="1"/>
</dbReference>
<dbReference type="AlphaFoldDB" id="A0A0H5PZ11"/>
<reference evidence="2" key="1">
    <citation type="submission" date="2015-06" db="EMBL/GenBank/DDBJ databases">
        <authorList>
            <person name="Joergensen T."/>
        </authorList>
    </citation>
    <scope>NUCLEOTIDE SEQUENCE</scope>
    <source>
        <plasmid evidence="2">pRGRH0421</plasmid>
    </source>
</reference>
<evidence type="ECO:0000313" key="2">
    <source>
        <dbReference type="EMBL" id="CRY94976.1"/>
    </source>
</evidence>
<organism evidence="2">
    <name type="scientific">uncultured prokaryote</name>
    <dbReference type="NCBI Taxonomy" id="198431"/>
    <lineage>
        <taxon>unclassified sequences</taxon>
        <taxon>environmental samples</taxon>
    </lineage>
</organism>
<evidence type="ECO:0008006" key="3">
    <source>
        <dbReference type="Google" id="ProtNLM"/>
    </source>
</evidence>
<dbReference type="InterPro" id="IPR000989">
    <property type="entry name" value="Rep"/>
</dbReference>
<accession>A0A0H5PZ11</accession>
<dbReference type="GO" id="GO:0006260">
    <property type="term" value="P:DNA replication"/>
    <property type="evidence" value="ECO:0007669"/>
    <property type="project" value="UniProtKB-KW"/>
</dbReference>
<evidence type="ECO:0000256" key="1">
    <source>
        <dbReference type="ARBA" id="ARBA00022705"/>
    </source>
</evidence>
<proteinExistence type="predicted"/>
<reference evidence="2" key="2">
    <citation type="submission" date="2015-07" db="EMBL/GenBank/DDBJ databases">
        <title>Plasmids, circular viruses and viroids from rat gut.</title>
        <authorList>
            <person name="Jorgensen T.J."/>
            <person name="Hansen M.A."/>
            <person name="Xu Z."/>
            <person name="Tabak M.A."/>
            <person name="Sorensen S.J."/>
            <person name="Hansen L.H."/>
        </authorList>
    </citation>
    <scope>NUCLEOTIDE SEQUENCE</scope>
    <source>
        <plasmid evidence="2">pRGRH0421</plasmid>
    </source>
</reference>